<dbReference type="PANTHER" id="PTHR10668">
    <property type="entry name" value="PHYTOENE DEHYDROGENASE"/>
    <property type="match status" value="1"/>
</dbReference>
<keyword evidence="10" id="KW-1185">Reference proteome</keyword>
<reference evidence="9 10" key="1">
    <citation type="journal article" date="2018" name="Nat. Ecol. Evol.">
        <title>Shark genomes provide insights into elasmobranch evolution and the origin of vertebrates.</title>
        <authorList>
            <person name="Hara Y"/>
            <person name="Yamaguchi K"/>
            <person name="Onimaru K"/>
            <person name="Kadota M"/>
            <person name="Koyanagi M"/>
            <person name="Keeley SD"/>
            <person name="Tatsumi K"/>
            <person name="Tanaka K"/>
            <person name="Motone F"/>
            <person name="Kageyama Y"/>
            <person name="Nozu R"/>
            <person name="Adachi N"/>
            <person name="Nishimura O"/>
            <person name="Nakagawa R"/>
            <person name="Tanegashima C"/>
            <person name="Kiyatake I"/>
            <person name="Matsumoto R"/>
            <person name="Murakumo K"/>
            <person name="Nishida K"/>
            <person name="Terakita A"/>
            <person name="Kuratani S"/>
            <person name="Sato K"/>
            <person name="Hyodo S Kuraku.S."/>
        </authorList>
    </citation>
    <scope>NUCLEOTIDE SEQUENCE [LARGE SCALE GENOMIC DNA]</scope>
</reference>
<evidence type="ECO:0000256" key="2">
    <source>
        <dbReference type="ARBA" id="ARBA00006046"/>
    </source>
</evidence>
<evidence type="ECO:0000256" key="4">
    <source>
        <dbReference type="ARBA" id="ARBA00022827"/>
    </source>
</evidence>
<evidence type="ECO:0000256" key="6">
    <source>
        <dbReference type="ARBA" id="ARBA00038825"/>
    </source>
</evidence>
<dbReference type="EMBL" id="BFAA01001582">
    <property type="protein sequence ID" value="GCB67628.1"/>
    <property type="molecule type" value="Genomic_DNA"/>
</dbReference>
<dbReference type="OMA" id="GQQVGWP"/>
<evidence type="ECO:0000256" key="1">
    <source>
        <dbReference type="ARBA" id="ARBA00004305"/>
    </source>
</evidence>
<dbReference type="InterPro" id="IPR002937">
    <property type="entry name" value="Amino_oxidase"/>
</dbReference>
<accession>A0A401P3C7</accession>
<keyword evidence="3" id="KW-0285">Flavoprotein</keyword>
<dbReference type="Proteomes" id="UP000288216">
    <property type="component" value="Unassembled WGS sequence"/>
</dbReference>
<dbReference type="GO" id="GO:0005759">
    <property type="term" value="C:mitochondrial matrix"/>
    <property type="evidence" value="ECO:0007669"/>
    <property type="project" value="UniProtKB-SubCell"/>
</dbReference>
<evidence type="ECO:0000313" key="10">
    <source>
        <dbReference type="Proteomes" id="UP000288216"/>
    </source>
</evidence>
<comment type="subunit">
    <text evidence="6">Interacts with COX5B; this interaction may contribute to localize PYROXD2 to the inner face of the inner mitochondrial membrane.</text>
</comment>
<proteinExistence type="inferred from homology"/>
<feature type="domain" description="Amine oxidase" evidence="8">
    <location>
        <begin position="43"/>
        <end position="570"/>
    </location>
</feature>
<comment type="subcellular location">
    <subcellularLocation>
        <location evidence="1">Mitochondrion matrix</location>
    </subcellularLocation>
</comment>
<evidence type="ECO:0000256" key="7">
    <source>
        <dbReference type="ARBA" id="ARBA00040298"/>
    </source>
</evidence>
<keyword evidence="4" id="KW-0274">FAD</keyword>
<evidence type="ECO:0000313" key="9">
    <source>
        <dbReference type="EMBL" id="GCB67628.1"/>
    </source>
</evidence>
<dbReference type="Pfam" id="PF01593">
    <property type="entry name" value="Amino_oxidase"/>
    <property type="match status" value="1"/>
</dbReference>
<dbReference type="STRING" id="75743.A0A401P3C7"/>
<dbReference type="GO" id="GO:0016491">
    <property type="term" value="F:oxidoreductase activity"/>
    <property type="evidence" value="ECO:0007669"/>
    <property type="project" value="InterPro"/>
</dbReference>
<evidence type="ECO:0000256" key="3">
    <source>
        <dbReference type="ARBA" id="ARBA00022630"/>
    </source>
</evidence>
<comment type="caution">
    <text evidence="9">The sequence shown here is derived from an EMBL/GenBank/DDBJ whole genome shotgun (WGS) entry which is preliminary data.</text>
</comment>
<organism evidence="9 10">
    <name type="scientific">Scyliorhinus torazame</name>
    <name type="common">Cloudy catshark</name>
    <name type="synonym">Catulus torazame</name>
    <dbReference type="NCBI Taxonomy" id="75743"/>
    <lineage>
        <taxon>Eukaryota</taxon>
        <taxon>Metazoa</taxon>
        <taxon>Chordata</taxon>
        <taxon>Craniata</taxon>
        <taxon>Vertebrata</taxon>
        <taxon>Chondrichthyes</taxon>
        <taxon>Elasmobranchii</taxon>
        <taxon>Galeomorphii</taxon>
        <taxon>Galeoidea</taxon>
        <taxon>Carcharhiniformes</taxon>
        <taxon>Scyliorhinidae</taxon>
        <taxon>Scyliorhinus</taxon>
    </lineage>
</organism>
<evidence type="ECO:0000259" key="8">
    <source>
        <dbReference type="Pfam" id="PF01593"/>
    </source>
</evidence>
<dbReference type="PANTHER" id="PTHR10668:SF103">
    <property type="entry name" value="PYRIDINE NUCLEOTIDE-DISULFIDE OXIDOREDUCTASE DOMAIN-CONTAINING PROTEIN 2"/>
    <property type="match status" value="1"/>
</dbReference>
<dbReference type="AlphaFoldDB" id="A0A401P3C7"/>
<dbReference type="InterPro" id="IPR036188">
    <property type="entry name" value="FAD/NAD-bd_sf"/>
</dbReference>
<comment type="function">
    <text evidence="5">Probable oxidoreductase that may play a role as regulator of mitochondrial function.</text>
</comment>
<evidence type="ECO:0000256" key="5">
    <source>
        <dbReference type="ARBA" id="ARBA00037217"/>
    </source>
</evidence>
<name>A0A401P3C7_SCYTO</name>
<gene>
    <name evidence="9" type="ORF">scyTo_0005164</name>
</gene>
<protein>
    <recommendedName>
        <fullName evidence="7">Pyridine nucleotide-disulfide oxidoreductase domain-containing protein 2</fullName>
    </recommendedName>
</protein>
<sequence>MAVASIRCRIPKVLWDSPIRRSWSSETLRPQYDAVIIGGGHNGLIAAAYLQMSGVNTAVLEKRHVIGGAAVTEELIPGFKFSRASYVLSLLRPQICKELELKKHGLKIYLRNSSSFTPMLEDGVGGKPPRSLLLGNNMEETQKQIAQFSVKDAQAYAEYEAFINRMATAVDPLLDAVPVDIPSLTSSSLRERIRSLRTVKPLLQTGFKLGKYIPQFYELLTAPISKILNHWFESEPLKATLATDGVIGAMISPQAAGSGYVLLHHVMGELEGIKGAWGYVEGGMGALCQTIASAAADHGASIFTEKPVNSILVDGNGTAQGVVLQDGTEIRSKVVLSNATAHVTFLKLTPECSLSKEFIKEVSSIDYTSPVTKINVAVDRLPNFLAVPSNDGISSSRLIAGTIHLNCEDMAFIKEAYEEACQGIPSTRPLLELCIPSILDPTIAPPGCHVISIFTQYTPYHLQGGKEWDDLERNRYADRVFDCIEQYAPGFKASVIGRDILTPPDLEKVFGLTGGNIFHGAMSLDQLYLTRPLPSYSNYRSPVKGLYLCGSGAHPGGGVMGSAGRNAAHVVIADLKRS</sequence>
<dbReference type="OrthoDB" id="7777654at2759"/>
<comment type="similarity">
    <text evidence="2">Belongs to the carotenoid/retinoid oxidoreductase family.</text>
</comment>
<dbReference type="SUPFAM" id="SSF51905">
    <property type="entry name" value="FAD/NAD(P)-binding domain"/>
    <property type="match status" value="1"/>
</dbReference>
<dbReference type="Gene3D" id="3.50.50.60">
    <property type="entry name" value="FAD/NAD(P)-binding domain"/>
    <property type="match status" value="2"/>
</dbReference>